<feature type="compositionally biased region" description="Acidic residues" evidence="1">
    <location>
        <begin position="717"/>
        <end position="729"/>
    </location>
</feature>
<dbReference type="PANTHER" id="PTHR38046">
    <property type="entry name" value="CRYPTIC LOCI REGULATOR 2"/>
    <property type="match status" value="1"/>
</dbReference>
<dbReference type="PANTHER" id="PTHR38046:SF1">
    <property type="entry name" value="CRYPTIC LOCI REGULATOR 2"/>
    <property type="match status" value="1"/>
</dbReference>
<dbReference type="Pfam" id="PF16761">
    <property type="entry name" value="Clr2_transil"/>
    <property type="match status" value="1"/>
</dbReference>
<gene>
    <name evidence="4" type="ORF">AB675_2068</name>
</gene>
<dbReference type="InterPro" id="IPR038986">
    <property type="entry name" value="Clr2"/>
</dbReference>
<reference evidence="4 5" key="1">
    <citation type="submission" date="2015-06" db="EMBL/GenBank/DDBJ databases">
        <title>Draft genome of the ant-associated black yeast Phialophora attae CBS 131958.</title>
        <authorList>
            <person name="Moreno L.F."/>
            <person name="Stielow B.J."/>
            <person name="de Hoog S."/>
            <person name="Vicente V.A."/>
            <person name="Weiss V.A."/>
            <person name="de Vries M."/>
            <person name="Cruz L.M."/>
            <person name="Souza E.M."/>
        </authorList>
    </citation>
    <scope>NUCLEOTIDE SEQUENCE [LARGE SCALE GENOMIC DNA]</scope>
    <source>
        <strain evidence="4 5">CBS 131958</strain>
    </source>
</reference>
<feature type="region of interest" description="Disordered" evidence="1">
    <location>
        <begin position="128"/>
        <end position="180"/>
    </location>
</feature>
<proteinExistence type="predicted"/>
<dbReference type="OrthoDB" id="438224at2759"/>
<feature type="region of interest" description="Disordered" evidence="1">
    <location>
        <begin position="657"/>
        <end position="854"/>
    </location>
</feature>
<dbReference type="EMBL" id="LFJN01000006">
    <property type="protein sequence ID" value="KPI42895.1"/>
    <property type="molecule type" value="Genomic_DNA"/>
</dbReference>
<feature type="domain" description="Cryptic loci regulator 2 N-terminal" evidence="3">
    <location>
        <begin position="59"/>
        <end position="120"/>
    </location>
</feature>
<dbReference type="AlphaFoldDB" id="A0A0N1HDS3"/>
<dbReference type="InterPro" id="IPR031915">
    <property type="entry name" value="Clr2_N"/>
</dbReference>
<feature type="domain" description="Cryptic loci regulator 2 C-terminal" evidence="2">
    <location>
        <begin position="408"/>
        <end position="543"/>
    </location>
</feature>
<evidence type="ECO:0000313" key="5">
    <source>
        <dbReference type="Proteomes" id="UP000038010"/>
    </source>
</evidence>
<dbReference type="Pfam" id="PF10383">
    <property type="entry name" value="Clr2"/>
    <property type="match status" value="1"/>
</dbReference>
<accession>A0A0N1HDS3</accession>
<feature type="region of interest" description="Disordered" evidence="1">
    <location>
        <begin position="16"/>
        <end position="39"/>
    </location>
</feature>
<evidence type="ECO:0000259" key="3">
    <source>
        <dbReference type="Pfam" id="PF16761"/>
    </source>
</evidence>
<organism evidence="4 5">
    <name type="scientific">Cyphellophora attinorum</name>
    <dbReference type="NCBI Taxonomy" id="1664694"/>
    <lineage>
        <taxon>Eukaryota</taxon>
        <taxon>Fungi</taxon>
        <taxon>Dikarya</taxon>
        <taxon>Ascomycota</taxon>
        <taxon>Pezizomycotina</taxon>
        <taxon>Eurotiomycetes</taxon>
        <taxon>Chaetothyriomycetidae</taxon>
        <taxon>Chaetothyriales</taxon>
        <taxon>Cyphellophoraceae</taxon>
        <taxon>Cyphellophora</taxon>
    </lineage>
</organism>
<evidence type="ECO:0000256" key="1">
    <source>
        <dbReference type="SAM" id="MobiDB-lite"/>
    </source>
</evidence>
<dbReference type="STRING" id="1664694.A0A0N1HDS3"/>
<keyword evidence="5" id="KW-1185">Reference proteome</keyword>
<dbReference type="InterPro" id="IPR018839">
    <property type="entry name" value="Tscrpt-silencing_Clr2_C"/>
</dbReference>
<sequence>MSRLAFRPASKPDGWEELKLEPYTDGDPNKWPQHPYRTSDSSNYQKDLAAAWKGRVGVYWLEKLPDGYGVFETDQPGGPQTYKRLFGHPSGRFYDSIKKFTPHFLWLMGGKQGSCECHMCSRNNKAPVIPRPRRPRELIDTSLLSRRRQASGTGDEDMSDNAPRSRRARREVKSAGAPDVVDEEGTEDVYKKFVMRLYAAKDASRGIDDDIVELNSLDWRAEHDEESDAFPSLLPGMLRQLEHQPSFIPRMGEVVLWVPDFLDGHYLIEDKKDGITKFFSYEHRRFSAVPQWRAGVITAVPNADLENGQVDFQDILQLPKKTTDLNRSGFRVETLPDPNDLEGKSVSKQYKYVPLRSVRPLSQWQSVLRGIDPAKLHRSISNALTTCTSFTLVEKLKCTGQWPNGIIHCKAIYLGPELITTGDTVRLSSPMSPARCTQVLKLESVRLHLDDMKEEHGKKESPGLASRIWVSFVGKAYSRNFREHYEFQTGAEDSPLPAPISKYEAKEIFEAVGVVDYGPWYPMHHPGLRFEVSLEQVLGRLHEPKAVRLWNGEIRRSRRRSEKQQKPQLNYDTEAIISARQCSTRMDRRTPRPEGDDILWYWADTRALALGVESFNGLEVDNYWEVRDKTTLNLWHNQLKILNGVQVLPGIDNQFVQIPGLPGERRGRKKGSKVINGKLVNPGDPEYDAVYGEGHAGSDESKPKPSSQMAGAAMASTDEESNDDEEDADEQRGADLSTWMQPAPKWKLVDSDDDIQMLEPVPGASAARPPQRSMSGAAVNHGSKGEVKKAPLSKAEIMEGEAMPSIEDYDDVTSESEDDWDHVPPARGGTEETEGGDYDPRKEALHRGRRSVSD</sequence>
<protein>
    <recommendedName>
        <fullName evidence="6">Cryptic loci regulator 2 N-terminal domain-containing protein</fullName>
    </recommendedName>
</protein>
<feature type="compositionally biased region" description="Acidic residues" evidence="1">
    <location>
        <begin position="807"/>
        <end position="820"/>
    </location>
</feature>
<dbReference type="GO" id="GO:0031934">
    <property type="term" value="C:mating-type region heterochromatin"/>
    <property type="evidence" value="ECO:0007669"/>
    <property type="project" value="TreeGrafter"/>
</dbReference>
<dbReference type="VEuPathDB" id="FungiDB:AB675_2068"/>
<evidence type="ECO:0000259" key="2">
    <source>
        <dbReference type="Pfam" id="PF10383"/>
    </source>
</evidence>
<dbReference type="GeneID" id="28733888"/>
<evidence type="ECO:0000313" key="4">
    <source>
        <dbReference type="EMBL" id="KPI42895.1"/>
    </source>
</evidence>
<dbReference type="Proteomes" id="UP000038010">
    <property type="component" value="Unassembled WGS sequence"/>
</dbReference>
<name>A0A0N1HDS3_9EURO</name>
<dbReference type="GO" id="GO:0070824">
    <property type="term" value="C:SHREC complex"/>
    <property type="evidence" value="ECO:0007669"/>
    <property type="project" value="InterPro"/>
</dbReference>
<evidence type="ECO:0008006" key="6">
    <source>
        <dbReference type="Google" id="ProtNLM"/>
    </source>
</evidence>
<dbReference type="RefSeq" id="XP_018002858.1">
    <property type="nucleotide sequence ID" value="XM_018142008.1"/>
</dbReference>
<dbReference type="GO" id="GO:0030466">
    <property type="term" value="P:silent mating-type cassette heterochromatin formation"/>
    <property type="evidence" value="ECO:0007669"/>
    <property type="project" value="TreeGrafter"/>
</dbReference>
<feature type="compositionally biased region" description="Basic and acidic residues" evidence="1">
    <location>
        <begin position="838"/>
        <end position="854"/>
    </location>
</feature>
<dbReference type="GO" id="GO:0033553">
    <property type="term" value="C:rDNA heterochromatin"/>
    <property type="evidence" value="ECO:0007669"/>
    <property type="project" value="TreeGrafter"/>
</dbReference>
<comment type="caution">
    <text evidence="4">The sequence shown here is derived from an EMBL/GenBank/DDBJ whole genome shotgun (WGS) entry which is preliminary data.</text>
</comment>